<dbReference type="InterPro" id="IPR050155">
    <property type="entry name" value="HAD-like_hydrolase_sf"/>
</dbReference>
<dbReference type="SFLD" id="SFLDG01129">
    <property type="entry name" value="C1.5:_HAD__Beta-PGM__Phosphata"/>
    <property type="match status" value="1"/>
</dbReference>
<dbReference type="InterPro" id="IPR036412">
    <property type="entry name" value="HAD-like_sf"/>
</dbReference>
<organism evidence="1 2">
    <name type="scientific">candidate division WOR-1 bacterium RIFCSPHIGHO2_01_FULL_53_15</name>
    <dbReference type="NCBI Taxonomy" id="1802564"/>
    <lineage>
        <taxon>Bacteria</taxon>
        <taxon>Bacillati</taxon>
        <taxon>Saganbacteria</taxon>
    </lineage>
</organism>
<proteinExistence type="predicted"/>
<dbReference type="Pfam" id="PF13419">
    <property type="entry name" value="HAD_2"/>
    <property type="match status" value="1"/>
</dbReference>
<name>A0A1F4Q4D0_UNCSA</name>
<dbReference type="Proteomes" id="UP000178724">
    <property type="component" value="Unassembled WGS sequence"/>
</dbReference>
<dbReference type="SUPFAM" id="SSF56784">
    <property type="entry name" value="HAD-like"/>
    <property type="match status" value="1"/>
</dbReference>
<dbReference type="PANTHER" id="PTHR43434">
    <property type="entry name" value="PHOSPHOGLYCOLATE PHOSPHATASE"/>
    <property type="match status" value="1"/>
</dbReference>
<comment type="caution">
    <text evidence="1">The sequence shown here is derived from an EMBL/GenBank/DDBJ whole genome shotgun (WGS) entry which is preliminary data.</text>
</comment>
<gene>
    <name evidence="1" type="ORF">A2625_07225</name>
</gene>
<dbReference type="GO" id="GO:0005829">
    <property type="term" value="C:cytosol"/>
    <property type="evidence" value="ECO:0007669"/>
    <property type="project" value="TreeGrafter"/>
</dbReference>
<dbReference type="InterPro" id="IPR006439">
    <property type="entry name" value="HAD-SF_hydro_IA"/>
</dbReference>
<dbReference type="SFLD" id="SFLDS00003">
    <property type="entry name" value="Haloacid_Dehalogenase"/>
    <property type="match status" value="1"/>
</dbReference>
<dbReference type="PANTHER" id="PTHR43434:SF1">
    <property type="entry name" value="PHOSPHOGLYCOLATE PHOSPHATASE"/>
    <property type="match status" value="1"/>
</dbReference>
<dbReference type="AlphaFoldDB" id="A0A1F4Q4D0"/>
<dbReference type="SFLD" id="SFLDG01135">
    <property type="entry name" value="C1.5.6:_HAD__Beta-PGM__Phospha"/>
    <property type="match status" value="1"/>
</dbReference>
<dbReference type="InterPro" id="IPR023214">
    <property type="entry name" value="HAD_sf"/>
</dbReference>
<dbReference type="EMBL" id="METM01000005">
    <property type="protein sequence ID" value="OGB90699.1"/>
    <property type="molecule type" value="Genomic_DNA"/>
</dbReference>
<dbReference type="GO" id="GO:0008967">
    <property type="term" value="F:phosphoglycolate phosphatase activity"/>
    <property type="evidence" value="ECO:0007669"/>
    <property type="project" value="TreeGrafter"/>
</dbReference>
<accession>A0A1F4Q4D0</accession>
<dbReference type="InterPro" id="IPR041492">
    <property type="entry name" value="HAD_2"/>
</dbReference>
<sequence length="214" mass="23997">MAKRIDLIMFDFDGTLADSLPAAIKAIRQMLSELGYPAKTESEIGRHVGFGEIPLVAGAIGTQAESKIKAAQAVYYKHNLENIKNVELYPHVKEALEFFKDKTKIIISNKRDEFIHAILKIRGVDHYFKEVIGGDSSACLKPDPCVINEALKRYKVKPDNALLVGDMTIDIETGRNAKVLTCAVTYGFEPAEKLKQCRPDFLINDILELKEFIR</sequence>
<evidence type="ECO:0008006" key="3">
    <source>
        <dbReference type="Google" id="ProtNLM"/>
    </source>
</evidence>
<evidence type="ECO:0000313" key="2">
    <source>
        <dbReference type="Proteomes" id="UP000178724"/>
    </source>
</evidence>
<reference evidence="1 2" key="1">
    <citation type="journal article" date="2016" name="Nat. Commun.">
        <title>Thousands of microbial genomes shed light on interconnected biogeochemical processes in an aquifer system.</title>
        <authorList>
            <person name="Anantharaman K."/>
            <person name="Brown C.T."/>
            <person name="Hug L.A."/>
            <person name="Sharon I."/>
            <person name="Castelle C.J."/>
            <person name="Probst A.J."/>
            <person name="Thomas B.C."/>
            <person name="Singh A."/>
            <person name="Wilkins M.J."/>
            <person name="Karaoz U."/>
            <person name="Brodie E.L."/>
            <person name="Williams K.H."/>
            <person name="Hubbard S.S."/>
            <person name="Banfield J.F."/>
        </authorList>
    </citation>
    <scope>NUCLEOTIDE SEQUENCE [LARGE SCALE GENOMIC DNA]</scope>
</reference>
<protein>
    <recommendedName>
        <fullName evidence="3">Phosphoglycolate phosphatase</fullName>
    </recommendedName>
</protein>
<dbReference type="NCBIfam" id="TIGR01549">
    <property type="entry name" value="HAD-SF-IA-v1"/>
    <property type="match status" value="1"/>
</dbReference>
<dbReference type="Gene3D" id="1.10.150.240">
    <property type="entry name" value="Putative phosphatase, domain 2"/>
    <property type="match status" value="1"/>
</dbReference>
<evidence type="ECO:0000313" key="1">
    <source>
        <dbReference type="EMBL" id="OGB90699.1"/>
    </source>
</evidence>
<dbReference type="Gene3D" id="3.40.50.1000">
    <property type="entry name" value="HAD superfamily/HAD-like"/>
    <property type="match status" value="1"/>
</dbReference>
<dbReference type="GO" id="GO:0006281">
    <property type="term" value="P:DNA repair"/>
    <property type="evidence" value="ECO:0007669"/>
    <property type="project" value="TreeGrafter"/>
</dbReference>
<dbReference type="InterPro" id="IPR023198">
    <property type="entry name" value="PGP-like_dom2"/>
</dbReference>